<feature type="domain" description="Outer membrane protein beta-barrel" evidence="3">
    <location>
        <begin position="8"/>
        <end position="212"/>
    </location>
</feature>
<feature type="signal peptide" evidence="2">
    <location>
        <begin position="1"/>
        <end position="19"/>
    </location>
</feature>
<comment type="caution">
    <text evidence="4">The sequence shown here is derived from an EMBL/GenBank/DDBJ whole genome shotgun (WGS) entry which is preliminary data.</text>
</comment>
<protein>
    <recommendedName>
        <fullName evidence="3">Outer membrane protein beta-barrel domain-containing protein</fullName>
    </recommendedName>
</protein>
<keyword evidence="1 2" id="KW-0732">Signal</keyword>
<dbReference type="EMBL" id="LYOZ01000017">
    <property type="protein sequence ID" value="OCH98147.1"/>
    <property type="molecule type" value="Genomic_DNA"/>
</dbReference>
<dbReference type="SUPFAM" id="SSF56925">
    <property type="entry name" value="OMPA-like"/>
    <property type="match status" value="1"/>
</dbReference>
<evidence type="ECO:0000313" key="7">
    <source>
        <dbReference type="Proteomes" id="UP000093336"/>
    </source>
</evidence>
<gene>
    <name evidence="5" type="ORF">A8135_13395</name>
    <name evidence="4" type="ORF">Ljam_0488</name>
</gene>
<evidence type="ECO:0000256" key="2">
    <source>
        <dbReference type="SAM" id="SignalP"/>
    </source>
</evidence>
<dbReference type="Gene3D" id="2.40.160.20">
    <property type="match status" value="1"/>
</dbReference>
<dbReference type="STRING" id="455.Ljam_0488"/>
<dbReference type="EMBL" id="LNYG01000008">
    <property type="protein sequence ID" value="KTD11294.1"/>
    <property type="molecule type" value="Genomic_DNA"/>
</dbReference>
<proteinExistence type="predicted"/>
<name>A0A0W0UTU6_9GAMM</name>
<evidence type="ECO:0000259" key="3">
    <source>
        <dbReference type="Pfam" id="PF13505"/>
    </source>
</evidence>
<keyword evidence="7" id="KW-1185">Reference proteome</keyword>
<feature type="chain" id="PRO_5006914337" description="Outer membrane protein beta-barrel domain-containing protein" evidence="2">
    <location>
        <begin position="20"/>
        <end position="239"/>
    </location>
</feature>
<dbReference type="RefSeq" id="WP_058448547.1">
    <property type="nucleotide sequence ID" value="NZ_CAAAJF010000004.1"/>
</dbReference>
<dbReference type="AlphaFoldDB" id="A0A0W0UTU6"/>
<dbReference type="OrthoDB" id="5652104at2"/>
<reference evidence="5 7" key="2">
    <citation type="submission" date="2016-05" db="EMBL/GenBank/DDBJ databases">
        <authorList>
            <person name="Prochazka B."/>
            <person name="Indra A."/>
            <person name="Hasenberger P."/>
            <person name="Blaschitz M."/>
            <person name="Wagner L."/>
            <person name="Wewalka G."/>
            <person name="Sorschag S."/>
            <person name="Schmid D."/>
            <person name="Ruppitsch W."/>
        </authorList>
    </citation>
    <scope>NUCLEOTIDE SEQUENCE [LARGE SCALE GENOMIC DNA]</scope>
    <source>
        <strain evidence="5 7">974010_12</strain>
    </source>
</reference>
<evidence type="ECO:0000256" key="1">
    <source>
        <dbReference type="ARBA" id="ARBA00022729"/>
    </source>
</evidence>
<dbReference type="PATRIC" id="fig|455.5.peg.516"/>
<accession>A0A0W0UTU6</accession>
<dbReference type="Pfam" id="PF13505">
    <property type="entry name" value="OMP_b-brl"/>
    <property type="match status" value="1"/>
</dbReference>
<dbReference type="Proteomes" id="UP000054715">
    <property type="component" value="Unassembled WGS sequence"/>
</dbReference>
<dbReference type="Proteomes" id="UP000093336">
    <property type="component" value="Unassembled WGS sequence"/>
</dbReference>
<dbReference type="InterPro" id="IPR011250">
    <property type="entry name" value="OMP/PagP_B-barrel"/>
</dbReference>
<reference evidence="4 6" key="1">
    <citation type="submission" date="2015-11" db="EMBL/GenBank/DDBJ databases">
        <title>Genomic analysis of 38 Legionella species identifies large and diverse effector repertoires.</title>
        <authorList>
            <person name="Burstein D."/>
            <person name="Amaro F."/>
            <person name="Zusman T."/>
            <person name="Lifshitz Z."/>
            <person name="Cohen O."/>
            <person name="Gilbert J.A."/>
            <person name="Pupko T."/>
            <person name="Shuman H.A."/>
            <person name="Segal G."/>
        </authorList>
    </citation>
    <scope>NUCLEOTIDE SEQUENCE [LARGE SCALE GENOMIC DNA]</scope>
    <source>
        <strain evidence="4 6">JA-26-G1-E2</strain>
    </source>
</reference>
<dbReference type="InterPro" id="IPR027385">
    <property type="entry name" value="Beta-barrel_OMP"/>
</dbReference>
<sequence>MNKRIGLALAMLVCCHAHALQVTLYGGISRTAVDLGTLHISNEEADSLHTKNENEGTIGAGLSWQLDCNQKNGFWLISSLLIGLNYFHFDTEPEGVVWLYGLPQFANYQYQLSLKTDRLLLNGQVELFPFWKTIHPYVEAGIGASAIRSQYWEQPMVEAGVFDGNLIFSSRTNHQFVYSLGAGIKKQLSPNWVVSFSYNFTDFGTIHAGPYDNDLVIQQPLPIDLRLHTALFGIGYQWM</sequence>
<evidence type="ECO:0000313" key="4">
    <source>
        <dbReference type="EMBL" id="KTD11294.1"/>
    </source>
</evidence>
<evidence type="ECO:0000313" key="6">
    <source>
        <dbReference type="Proteomes" id="UP000054715"/>
    </source>
</evidence>
<organism evidence="4 6">
    <name type="scientific">Legionella jamestowniensis</name>
    <dbReference type="NCBI Taxonomy" id="455"/>
    <lineage>
        <taxon>Bacteria</taxon>
        <taxon>Pseudomonadati</taxon>
        <taxon>Pseudomonadota</taxon>
        <taxon>Gammaproteobacteria</taxon>
        <taxon>Legionellales</taxon>
        <taxon>Legionellaceae</taxon>
        <taxon>Legionella</taxon>
    </lineage>
</organism>
<evidence type="ECO:0000313" key="5">
    <source>
        <dbReference type="EMBL" id="OCH98147.1"/>
    </source>
</evidence>